<comment type="caution">
    <text evidence="13">The sequence shown here is derived from an EMBL/GenBank/DDBJ whole genome shotgun (WGS) entry which is preliminary data.</text>
</comment>
<evidence type="ECO:0000256" key="2">
    <source>
        <dbReference type="ARBA" id="ARBA00022679"/>
    </source>
</evidence>
<reference evidence="13" key="1">
    <citation type="submission" date="2020-10" db="EMBL/GenBank/DDBJ databases">
        <authorList>
            <person name="Gilroy R."/>
        </authorList>
    </citation>
    <scope>NUCLEOTIDE SEQUENCE</scope>
    <source>
        <strain evidence="13">ChiBcec7-5410</strain>
    </source>
</reference>
<dbReference type="InterPro" id="IPR043519">
    <property type="entry name" value="NT_sf"/>
</dbReference>
<dbReference type="GO" id="GO:0008033">
    <property type="term" value="P:tRNA processing"/>
    <property type="evidence" value="ECO:0007669"/>
    <property type="project" value="UniProtKB-KW"/>
</dbReference>
<accession>A0A9D1H5X1</accession>
<feature type="domain" description="tRNA nucleotidyltransferase/poly(A) polymerase RNA and SrmB- binding" evidence="11">
    <location>
        <begin position="182"/>
        <end position="222"/>
    </location>
</feature>
<keyword evidence="4" id="KW-0548">Nucleotidyltransferase</keyword>
<dbReference type="CDD" id="cd00077">
    <property type="entry name" value="HDc"/>
    <property type="match status" value="1"/>
</dbReference>
<evidence type="ECO:0000256" key="5">
    <source>
        <dbReference type="ARBA" id="ARBA00022723"/>
    </source>
</evidence>
<keyword evidence="5" id="KW-0479">Metal-binding</keyword>
<evidence type="ECO:0000259" key="10">
    <source>
        <dbReference type="Pfam" id="PF01743"/>
    </source>
</evidence>
<evidence type="ECO:0000259" key="12">
    <source>
        <dbReference type="Pfam" id="PF13735"/>
    </source>
</evidence>
<dbReference type="AlphaFoldDB" id="A0A9D1H5X1"/>
<proteinExistence type="inferred from homology"/>
<dbReference type="Gene3D" id="1.10.246.80">
    <property type="match status" value="1"/>
</dbReference>
<dbReference type="Gene3D" id="3.30.460.10">
    <property type="entry name" value="Beta Polymerase, domain 2"/>
    <property type="match status" value="1"/>
</dbReference>
<evidence type="ECO:0000259" key="11">
    <source>
        <dbReference type="Pfam" id="PF12627"/>
    </source>
</evidence>
<evidence type="ECO:0000256" key="3">
    <source>
        <dbReference type="ARBA" id="ARBA00022694"/>
    </source>
</evidence>
<dbReference type="GO" id="GO:0016779">
    <property type="term" value="F:nucleotidyltransferase activity"/>
    <property type="evidence" value="ECO:0007669"/>
    <property type="project" value="UniProtKB-KW"/>
</dbReference>
<dbReference type="GO" id="GO:0000049">
    <property type="term" value="F:tRNA binding"/>
    <property type="evidence" value="ECO:0007669"/>
    <property type="project" value="TreeGrafter"/>
</dbReference>
<evidence type="ECO:0000256" key="8">
    <source>
        <dbReference type="ARBA" id="ARBA00022884"/>
    </source>
</evidence>
<dbReference type="InterPro" id="IPR002646">
    <property type="entry name" value="PolA_pol_head_dom"/>
</dbReference>
<name>A0A9D1H5X1_9FIRM</name>
<dbReference type="Pfam" id="PF01743">
    <property type="entry name" value="PolyA_pol"/>
    <property type="match status" value="1"/>
</dbReference>
<dbReference type="Proteomes" id="UP000824160">
    <property type="component" value="Unassembled WGS sequence"/>
</dbReference>
<reference evidence="13" key="2">
    <citation type="journal article" date="2021" name="PeerJ">
        <title>Extensive microbial diversity within the chicken gut microbiome revealed by metagenomics and culture.</title>
        <authorList>
            <person name="Gilroy R."/>
            <person name="Ravi A."/>
            <person name="Getino M."/>
            <person name="Pursley I."/>
            <person name="Horton D.L."/>
            <person name="Alikhan N.F."/>
            <person name="Baker D."/>
            <person name="Gharbi K."/>
            <person name="Hall N."/>
            <person name="Watson M."/>
            <person name="Adriaenssens E.M."/>
            <person name="Foster-Nyarko E."/>
            <person name="Jarju S."/>
            <person name="Secka A."/>
            <person name="Antonio M."/>
            <person name="Oren A."/>
            <person name="Chaudhuri R.R."/>
            <person name="La Ragione R."/>
            <person name="Hildebrand F."/>
            <person name="Pallen M.J."/>
        </authorList>
    </citation>
    <scope>NUCLEOTIDE SEQUENCE</scope>
    <source>
        <strain evidence="13">ChiBcec7-5410</strain>
    </source>
</reference>
<dbReference type="EMBL" id="DVLW01000092">
    <property type="protein sequence ID" value="HIT94208.1"/>
    <property type="molecule type" value="Genomic_DNA"/>
</dbReference>
<evidence type="ECO:0000256" key="9">
    <source>
        <dbReference type="RuleBase" id="RU003953"/>
    </source>
</evidence>
<gene>
    <name evidence="13" type="ORF">IAC43_03410</name>
</gene>
<dbReference type="InterPro" id="IPR032828">
    <property type="entry name" value="PolyA_RNA-bd"/>
</dbReference>
<evidence type="ECO:0000256" key="1">
    <source>
        <dbReference type="ARBA" id="ARBA00001946"/>
    </source>
</evidence>
<dbReference type="SUPFAM" id="SSF81301">
    <property type="entry name" value="Nucleotidyltransferase"/>
    <property type="match status" value="1"/>
</dbReference>
<keyword evidence="6" id="KW-0547">Nucleotide-binding</keyword>
<evidence type="ECO:0000256" key="6">
    <source>
        <dbReference type="ARBA" id="ARBA00022741"/>
    </source>
</evidence>
<dbReference type="InterPro" id="IPR032810">
    <property type="entry name" value="CCA-adding_enz_C"/>
</dbReference>
<comment type="cofactor">
    <cofactor evidence="1">
        <name>Mg(2+)</name>
        <dbReference type="ChEBI" id="CHEBI:18420"/>
    </cofactor>
</comment>
<dbReference type="InterPro" id="IPR003607">
    <property type="entry name" value="HD/PDEase_dom"/>
</dbReference>
<keyword evidence="7" id="KW-0460">Magnesium</keyword>
<dbReference type="PANTHER" id="PTHR46173:SF1">
    <property type="entry name" value="CCA TRNA NUCLEOTIDYLTRANSFERASE 1, MITOCHONDRIAL"/>
    <property type="match status" value="1"/>
</dbReference>
<dbReference type="Pfam" id="PF13735">
    <property type="entry name" value="tRNA_NucTran2_2"/>
    <property type="match status" value="1"/>
</dbReference>
<sequence>MIGGRPLPFPVPDWPQPVLKAIAVLEGKGYECYAVGGCVRDAALGETPHDWDLTTSALPEEISAAFSGLSQNLAGAKHGTVGVLVDGQMLEMTTYRVDGSYTDSRHPDGVAFTRSLKEDLARRDFTINAMALHPEKRLFDPYGGIDDLQNGILRAVGDPMRRMQEDALRILRGLRFMSRLRFHPDEATEAAFFQCAPLLQKISNERVYVELTGLLMGAGVREVLTRYSEVIGTVLPEILPCCGFDQYTRYHLYDVWGHTAAAVEAVRPEPLLRWVMLLHDIGKPGRFIPDEAGVGHFKGHAALSAAMAERILRRMTMPAKMIKDAIPLIRWHDAKVTADPVSIRRWMAMLGEEQLLRLLEVKRADNLAQNRAVSDRQPEIAEITEQTMAVIAEHPCLTLGELAVGGKDLAKLGIKNGPELGRILNLLLDRVIGGDLPNDRETLMDEAEKLLTRFAGC</sequence>
<dbReference type="CDD" id="cd05398">
    <property type="entry name" value="NT_ClassII-CCAase"/>
    <property type="match status" value="1"/>
</dbReference>
<dbReference type="InterPro" id="IPR050264">
    <property type="entry name" value="Bact_CCA-adding_enz_type3_sf"/>
</dbReference>
<evidence type="ECO:0000313" key="13">
    <source>
        <dbReference type="EMBL" id="HIT94208.1"/>
    </source>
</evidence>
<dbReference type="GO" id="GO:0000166">
    <property type="term" value="F:nucleotide binding"/>
    <property type="evidence" value="ECO:0007669"/>
    <property type="project" value="UniProtKB-KW"/>
</dbReference>
<dbReference type="Pfam" id="PF12627">
    <property type="entry name" value="PolyA_pol_RNAbd"/>
    <property type="match status" value="1"/>
</dbReference>
<evidence type="ECO:0000256" key="4">
    <source>
        <dbReference type="ARBA" id="ARBA00022695"/>
    </source>
</evidence>
<organism evidence="13 14">
    <name type="scientific">Candidatus Faecivivens stercoripullorum</name>
    <dbReference type="NCBI Taxonomy" id="2840805"/>
    <lineage>
        <taxon>Bacteria</taxon>
        <taxon>Bacillati</taxon>
        <taxon>Bacillota</taxon>
        <taxon>Clostridia</taxon>
        <taxon>Eubacteriales</taxon>
        <taxon>Oscillospiraceae</taxon>
        <taxon>Oscillospiraceae incertae sedis</taxon>
        <taxon>Candidatus Faecivivens</taxon>
    </lineage>
</organism>
<protein>
    <submittedName>
        <fullName evidence="13">HD domain-containing protein</fullName>
    </submittedName>
</protein>
<keyword evidence="8 9" id="KW-0694">RNA-binding</keyword>
<feature type="domain" description="CCA-adding enzyme C-terminal" evidence="12">
    <location>
        <begin position="305"/>
        <end position="446"/>
    </location>
</feature>
<evidence type="ECO:0000313" key="14">
    <source>
        <dbReference type="Proteomes" id="UP000824160"/>
    </source>
</evidence>
<keyword evidence="3" id="KW-0819">tRNA processing</keyword>
<feature type="domain" description="Poly A polymerase head" evidence="10">
    <location>
        <begin position="32"/>
        <end position="154"/>
    </location>
</feature>
<evidence type="ECO:0000256" key="7">
    <source>
        <dbReference type="ARBA" id="ARBA00022842"/>
    </source>
</evidence>
<keyword evidence="2 9" id="KW-0808">Transferase</keyword>
<dbReference type="PANTHER" id="PTHR46173">
    <property type="entry name" value="CCA TRNA NUCLEOTIDYLTRANSFERASE 1, MITOCHONDRIAL"/>
    <property type="match status" value="1"/>
</dbReference>
<dbReference type="GO" id="GO:0046872">
    <property type="term" value="F:metal ion binding"/>
    <property type="evidence" value="ECO:0007669"/>
    <property type="project" value="UniProtKB-KW"/>
</dbReference>
<dbReference type="SUPFAM" id="SSF81891">
    <property type="entry name" value="Poly A polymerase C-terminal region-like"/>
    <property type="match status" value="1"/>
</dbReference>
<dbReference type="Gene3D" id="1.10.3090.10">
    <property type="entry name" value="cca-adding enzyme, domain 2"/>
    <property type="match status" value="1"/>
</dbReference>
<comment type="similarity">
    <text evidence="9">Belongs to the tRNA nucleotidyltransferase/poly(A) polymerase family.</text>
</comment>